<evidence type="ECO:0008006" key="6">
    <source>
        <dbReference type="Google" id="ProtNLM"/>
    </source>
</evidence>
<keyword evidence="2" id="KW-0539">Nucleus</keyword>
<feature type="compositionally biased region" description="Basic and acidic residues" evidence="3">
    <location>
        <begin position="32"/>
        <end position="49"/>
    </location>
</feature>
<accession>A0A8S0WE63</accession>
<feature type="region of interest" description="Disordered" evidence="3">
    <location>
        <begin position="1"/>
        <end position="68"/>
    </location>
</feature>
<evidence type="ECO:0000256" key="2">
    <source>
        <dbReference type="ARBA" id="ARBA00023242"/>
    </source>
</evidence>
<dbReference type="Proteomes" id="UP000467700">
    <property type="component" value="Unassembled WGS sequence"/>
</dbReference>
<dbReference type="PANTHER" id="PTHR15074:SF0">
    <property type="entry name" value="METHYL-CPG-BINDING DOMAIN PROTEIN 4-LIKE PROTEIN"/>
    <property type="match status" value="1"/>
</dbReference>
<dbReference type="OrthoDB" id="10265068at2759"/>
<dbReference type="EMBL" id="CACVBS010000055">
    <property type="protein sequence ID" value="CAA7266570.1"/>
    <property type="molecule type" value="Genomic_DNA"/>
</dbReference>
<feature type="compositionally biased region" description="Basic and acidic residues" evidence="3">
    <location>
        <begin position="1"/>
        <end position="12"/>
    </location>
</feature>
<dbReference type="InterPro" id="IPR011257">
    <property type="entry name" value="DNA_glycosylase"/>
</dbReference>
<sequence length="288" mass="32987">MKEPPFTPERRKSSPHAESFVQSPYFSPRKGRIPEFGDCDRQSARDDSPRTSLPLTHDLENPSTFSCHSQKADPLEANGMDSLMNRLFLAKPTLIQEQIADDPWKLLVAVTLLNKTAGKLAIPVFWNIIDRWSTPLELSRADEEELISILRQLGTQTVRAKRLISLSRLYLQDPPSSYDPRPSRASSPSKRESRFFQLPKVRYTATPISHLPGAGSYALDSYRIFCTSHENPLSEEWKSVLPTDKELVRYLKWKWAYARKRQWSPNKGVLGCITLEYIASLIKELENK</sequence>
<comment type="caution">
    <text evidence="4">The sequence shown here is derived from an EMBL/GenBank/DDBJ whole genome shotgun (WGS) entry which is preliminary data.</text>
</comment>
<reference evidence="4 5" key="1">
    <citation type="submission" date="2020-01" db="EMBL/GenBank/DDBJ databases">
        <authorList>
            <person name="Gupta K D."/>
        </authorList>
    </citation>
    <scope>NUCLEOTIDE SEQUENCE [LARGE SCALE GENOMIC DNA]</scope>
</reference>
<dbReference type="GO" id="GO:0005634">
    <property type="term" value="C:nucleus"/>
    <property type="evidence" value="ECO:0007669"/>
    <property type="project" value="UniProtKB-SubCell"/>
</dbReference>
<proteinExistence type="predicted"/>
<comment type="subcellular location">
    <subcellularLocation>
        <location evidence="1">Nucleus</location>
    </subcellularLocation>
</comment>
<dbReference type="SUPFAM" id="SSF48150">
    <property type="entry name" value="DNA-glycosylase"/>
    <property type="match status" value="1"/>
</dbReference>
<evidence type="ECO:0000256" key="1">
    <source>
        <dbReference type="ARBA" id="ARBA00004123"/>
    </source>
</evidence>
<evidence type="ECO:0000313" key="4">
    <source>
        <dbReference type="EMBL" id="CAA7266570.1"/>
    </source>
</evidence>
<dbReference type="GO" id="GO:0003824">
    <property type="term" value="F:catalytic activity"/>
    <property type="evidence" value="ECO:0007669"/>
    <property type="project" value="InterPro"/>
</dbReference>
<evidence type="ECO:0000313" key="5">
    <source>
        <dbReference type="Proteomes" id="UP000467700"/>
    </source>
</evidence>
<dbReference type="GO" id="GO:0003677">
    <property type="term" value="F:DNA binding"/>
    <property type="evidence" value="ECO:0007669"/>
    <property type="project" value="InterPro"/>
</dbReference>
<protein>
    <recommendedName>
        <fullName evidence="6">HhH-GPD domain-containing protein</fullName>
    </recommendedName>
</protein>
<organism evidence="4 5">
    <name type="scientific">Cyclocybe aegerita</name>
    <name type="common">Black poplar mushroom</name>
    <name type="synonym">Agrocybe aegerita</name>
    <dbReference type="NCBI Taxonomy" id="1973307"/>
    <lineage>
        <taxon>Eukaryota</taxon>
        <taxon>Fungi</taxon>
        <taxon>Dikarya</taxon>
        <taxon>Basidiomycota</taxon>
        <taxon>Agaricomycotina</taxon>
        <taxon>Agaricomycetes</taxon>
        <taxon>Agaricomycetidae</taxon>
        <taxon>Agaricales</taxon>
        <taxon>Agaricineae</taxon>
        <taxon>Bolbitiaceae</taxon>
        <taxon>Cyclocybe</taxon>
    </lineage>
</organism>
<dbReference type="Gene3D" id="1.10.340.30">
    <property type="entry name" value="Hypothetical protein, domain 2"/>
    <property type="match status" value="1"/>
</dbReference>
<dbReference type="AlphaFoldDB" id="A0A8S0WE63"/>
<evidence type="ECO:0000256" key="3">
    <source>
        <dbReference type="SAM" id="MobiDB-lite"/>
    </source>
</evidence>
<gene>
    <name evidence="4" type="ORF">AAE3_LOCUS8833</name>
</gene>
<dbReference type="PANTHER" id="PTHR15074">
    <property type="entry name" value="METHYL-CPG-BINDING PROTEIN"/>
    <property type="match status" value="1"/>
</dbReference>
<dbReference type="InterPro" id="IPR045138">
    <property type="entry name" value="MeCP2/MBD4"/>
</dbReference>
<name>A0A8S0WE63_CYCAE</name>
<dbReference type="GO" id="GO:0006281">
    <property type="term" value="P:DNA repair"/>
    <property type="evidence" value="ECO:0007669"/>
    <property type="project" value="InterPro"/>
</dbReference>
<keyword evidence="5" id="KW-1185">Reference proteome</keyword>